<evidence type="ECO:0000313" key="2">
    <source>
        <dbReference type="EMBL" id="CAK6438628.1"/>
    </source>
</evidence>
<evidence type="ECO:0000256" key="1">
    <source>
        <dbReference type="SAM" id="MobiDB-lite"/>
    </source>
</evidence>
<feature type="region of interest" description="Disordered" evidence="1">
    <location>
        <begin position="81"/>
        <end position="109"/>
    </location>
</feature>
<feature type="region of interest" description="Disordered" evidence="1">
    <location>
        <begin position="1"/>
        <end position="26"/>
    </location>
</feature>
<protein>
    <submittedName>
        <fullName evidence="2">Uncharacterized protein</fullName>
    </submittedName>
</protein>
<proteinExistence type="predicted"/>
<gene>
    <name evidence="2" type="ORF">MPIPNATIZW_LOCUS6934</name>
</gene>
<dbReference type="EMBL" id="OY882873">
    <property type="protein sequence ID" value="CAK6438628.1"/>
    <property type="molecule type" value="Genomic_DNA"/>
</dbReference>
<dbReference type="Proteomes" id="UP001314169">
    <property type="component" value="Chromosome 16"/>
</dbReference>
<name>A0ABN9ZKT0_PIPNA</name>
<keyword evidence="3" id="KW-1185">Reference proteome</keyword>
<organism evidence="2 3">
    <name type="scientific">Pipistrellus nathusii</name>
    <name type="common">Nathusius' pipistrelle</name>
    <dbReference type="NCBI Taxonomy" id="59473"/>
    <lineage>
        <taxon>Eukaryota</taxon>
        <taxon>Metazoa</taxon>
        <taxon>Chordata</taxon>
        <taxon>Craniata</taxon>
        <taxon>Vertebrata</taxon>
        <taxon>Euteleostomi</taxon>
        <taxon>Mammalia</taxon>
        <taxon>Eutheria</taxon>
        <taxon>Laurasiatheria</taxon>
        <taxon>Chiroptera</taxon>
        <taxon>Yangochiroptera</taxon>
        <taxon>Vespertilionidae</taxon>
        <taxon>Pipistrellus</taxon>
    </lineage>
</organism>
<accession>A0ABN9ZKT0</accession>
<evidence type="ECO:0000313" key="3">
    <source>
        <dbReference type="Proteomes" id="UP001314169"/>
    </source>
</evidence>
<sequence length="124" mass="12955">MAGPQVRAAGTQKAGTAPRVQGERSGMGDTVTVTCLAICPGGESRGPAVLVLLAPRVPLRWAWVLTSGPSSLTQRWQPRLPVSRAPGTSHLASQGEALAALPPPSGQSQGPPPYFYFLLKMLTL</sequence>
<reference evidence="2" key="1">
    <citation type="submission" date="2023-12" db="EMBL/GenBank/DDBJ databases">
        <authorList>
            <person name="Brown T."/>
        </authorList>
    </citation>
    <scope>NUCLEOTIDE SEQUENCE</scope>
</reference>